<dbReference type="KEGG" id="nre:BES08_05795"/>
<dbReference type="OrthoDB" id="7450552at2"/>
<accession>A0A1D8A2I4</accession>
<evidence type="ECO:0000313" key="2">
    <source>
        <dbReference type="Proteomes" id="UP000094626"/>
    </source>
</evidence>
<proteinExistence type="predicted"/>
<name>A0A1D8A2I4_9SPHN</name>
<protein>
    <submittedName>
        <fullName evidence="1">Uncharacterized protein</fullName>
    </submittedName>
</protein>
<reference evidence="2" key="1">
    <citation type="journal article" date="2017" name="J. Biotechnol.">
        <title>Complete genome sequence of Novosphingobium resinovorum SA1, a versatile xenobiotic-degrading bacterium capable of utilizing sulfanilic acid.</title>
        <authorList>
            <person name="Hegedus B."/>
            <person name="Kos P.B."/>
            <person name="Balint B."/>
            <person name="Maroti G."/>
            <person name="Gan H.M."/>
            <person name="Perei K."/>
            <person name="Rakhely G."/>
        </authorList>
    </citation>
    <scope>NUCLEOTIDE SEQUENCE [LARGE SCALE GENOMIC DNA]</scope>
    <source>
        <strain evidence="2">SA1</strain>
    </source>
</reference>
<dbReference type="RefSeq" id="WP_069707783.1">
    <property type="nucleotide sequence ID" value="NZ_CP017075.1"/>
</dbReference>
<evidence type="ECO:0000313" key="1">
    <source>
        <dbReference type="EMBL" id="AOR76327.1"/>
    </source>
</evidence>
<sequence>MYAGEVTTTDAAPVSSANICACGTPISPHSRGSCIKCGHAKMRRGVPDDFAEILRRLGSQGAAKHYKTSLSTLTRWRRECGMAKHHRAKPSAGTGMRRTGFAERPLMHARDMSFVGRSADYLRRYGSIHRCNHDGSFNPKGDHWRRNNRVVTSDHIVKIAINLGFRYEYDIAPGEVPAGFASVAETGVRNAEKFFGLSRRTVAQWKRERCPAPRGARRKDTPTDLTTISGRLSLRAMADHYQVSKGTVIRWLREADVSIAERKSLGKRLNS</sequence>
<gene>
    <name evidence="1" type="ORF">BES08_05795</name>
</gene>
<dbReference type="AlphaFoldDB" id="A0A1D8A2I4"/>
<keyword evidence="2" id="KW-1185">Reference proteome</keyword>
<organism evidence="1 2">
    <name type="scientific">Novosphingobium resinovorum</name>
    <dbReference type="NCBI Taxonomy" id="158500"/>
    <lineage>
        <taxon>Bacteria</taxon>
        <taxon>Pseudomonadati</taxon>
        <taxon>Pseudomonadota</taxon>
        <taxon>Alphaproteobacteria</taxon>
        <taxon>Sphingomonadales</taxon>
        <taxon>Sphingomonadaceae</taxon>
        <taxon>Novosphingobium</taxon>
    </lineage>
</organism>
<dbReference type="EMBL" id="CP017075">
    <property type="protein sequence ID" value="AOR76327.1"/>
    <property type="molecule type" value="Genomic_DNA"/>
</dbReference>
<dbReference type="Proteomes" id="UP000094626">
    <property type="component" value="Chromosome"/>
</dbReference>